<gene>
    <name evidence="2" type="ordered locus">Cabther_A1761</name>
</gene>
<dbReference type="STRING" id="981222.Cabther_A1761"/>
<sequence length="124" mass="13503">MNRRFWKVTFLAVAVGSGLAAAAFAAGLAAGRQLSAREAQQVLQRALGGRYERDRIRIRRVLPGFSPGDAIVEAQVEATFKLARTARGWEATEVRIADRDWRPLAALTRELSQSQPTEGVTGAP</sequence>
<dbReference type="AlphaFoldDB" id="G2LEX4"/>
<dbReference type="HOGENOM" id="CLU_1999839_0_0_0"/>
<organism evidence="2 3">
    <name type="scientific">Chloracidobacterium thermophilum (strain B)</name>
    <dbReference type="NCBI Taxonomy" id="981222"/>
    <lineage>
        <taxon>Bacteria</taxon>
        <taxon>Pseudomonadati</taxon>
        <taxon>Acidobacteriota</taxon>
        <taxon>Terriglobia</taxon>
        <taxon>Terriglobales</taxon>
        <taxon>Acidobacteriaceae</taxon>
        <taxon>Chloracidobacterium</taxon>
    </lineage>
</organism>
<feature type="chain" id="PRO_5003432676" evidence="1">
    <location>
        <begin position="26"/>
        <end position="124"/>
    </location>
</feature>
<evidence type="ECO:0000256" key="1">
    <source>
        <dbReference type="SAM" id="SignalP"/>
    </source>
</evidence>
<reference evidence="2 3" key="1">
    <citation type="journal article" date="2012" name="Environ. Microbiol.">
        <title>Complete genome of Candidatus Chloracidobacterium thermophilum, a chlorophyll-based photoheterotroph belonging to the phylum Acidobacteria.</title>
        <authorList>
            <person name="Garcia Costas A.M."/>
            <person name="Liu Z."/>
            <person name="Tomsho L.P."/>
            <person name="Schuster S.C."/>
            <person name="Ward D.M."/>
            <person name="Bryant D.A."/>
        </authorList>
    </citation>
    <scope>NUCLEOTIDE SEQUENCE [LARGE SCALE GENOMIC DNA]</scope>
    <source>
        <strain evidence="2 3">B</strain>
    </source>
</reference>
<evidence type="ECO:0000313" key="3">
    <source>
        <dbReference type="Proteomes" id="UP000006791"/>
    </source>
</evidence>
<keyword evidence="1" id="KW-0732">Signal</keyword>
<evidence type="ECO:0000313" key="2">
    <source>
        <dbReference type="EMBL" id="AEP12507.1"/>
    </source>
</evidence>
<protein>
    <submittedName>
        <fullName evidence="2">Uncharacterized protein</fullName>
    </submittedName>
</protein>
<name>G2LEX4_CHLTF</name>
<keyword evidence="3" id="KW-1185">Reference proteome</keyword>
<dbReference type="KEGG" id="ctm:Cabther_A1761"/>
<dbReference type="EMBL" id="CP002514">
    <property type="protein sequence ID" value="AEP12507.1"/>
    <property type="molecule type" value="Genomic_DNA"/>
</dbReference>
<feature type="signal peptide" evidence="1">
    <location>
        <begin position="1"/>
        <end position="25"/>
    </location>
</feature>
<proteinExistence type="predicted"/>
<accession>G2LEX4</accession>
<dbReference type="Proteomes" id="UP000006791">
    <property type="component" value="Chromosome 1"/>
</dbReference>